<accession>A0ABV6SCU4</accession>
<organism evidence="2 3">
    <name type="scientific">Novosphingobium clariflavum</name>
    <dbReference type="NCBI Taxonomy" id="2029884"/>
    <lineage>
        <taxon>Bacteria</taxon>
        <taxon>Pseudomonadati</taxon>
        <taxon>Pseudomonadota</taxon>
        <taxon>Alphaproteobacteria</taxon>
        <taxon>Sphingomonadales</taxon>
        <taxon>Sphingomonadaceae</taxon>
        <taxon>Novosphingobium</taxon>
    </lineage>
</organism>
<feature type="region of interest" description="Disordered" evidence="1">
    <location>
        <begin position="28"/>
        <end position="70"/>
    </location>
</feature>
<evidence type="ECO:0000256" key="1">
    <source>
        <dbReference type="SAM" id="MobiDB-lite"/>
    </source>
</evidence>
<name>A0ABV6SCU4_9SPHN</name>
<gene>
    <name evidence="2" type="ORF">ACFFF8_21080</name>
</gene>
<dbReference type="Proteomes" id="UP001589858">
    <property type="component" value="Unassembled WGS sequence"/>
</dbReference>
<keyword evidence="3" id="KW-1185">Reference proteome</keyword>
<protein>
    <recommendedName>
        <fullName evidence="4">DUF4235 domain-containing protein</fullName>
    </recommendedName>
</protein>
<feature type="compositionally biased region" description="Basic and acidic residues" evidence="1">
    <location>
        <begin position="50"/>
        <end position="63"/>
    </location>
</feature>
<dbReference type="EMBL" id="JBHLTM010000081">
    <property type="protein sequence ID" value="MFC0687082.1"/>
    <property type="molecule type" value="Genomic_DNA"/>
</dbReference>
<comment type="caution">
    <text evidence="2">The sequence shown here is derived from an EMBL/GenBank/DDBJ whole genome shotgun (WGS) entry which is preliminary data.</text>
</comment>
<sequence length="175" mass="18131">MAPGKFQRAISDEQERQAAIAGTAALAVSGTQASEKPAPGAAKPRSRAARVRDKLKAKAKPPEIRGPSPNSATNLIIADVALRGGAAIARRAMEQAVLGKAYTPRKAKAILDGRSFGESIAHGLLARVALNSVPGAIAVVGGLAIKTLYDRSRARKARASGERQLAEMAEDGTES</sequence>
<reference evidence="2 3" key="1">
    <citation type="submission" date="2024-09" db="EMBL/GenBank/DDBJ databases">
        <authorList>
            <person name="Sun Q."/>
            <person name="Mori K."/>
        </authorList>
    </citation>
    <scope>NUCLEOTIDE SEQUENCE [LARGE SCALE GENOMIC DNA]</scope>
    <source>
        <strain evidence="2 3">CICC 11035S</strain>
    </source>
</reference>
<proteinExistence type="predicted"/>
<evidence type="ECO:0008006" key="4">
    <source>
        <dbReference type="Google" id="ProtNLM"/>
    </source>
</evidence>
<evidence type="ECO:0000313" key="3">
    <source>
        <dbReference type="Proteomes" id="UP001589858"/>
    </source>
</evidence>
<evidence type="ECO:0000313" key="2">
    <source>
        <dbReference type="EMBL" id="MFC0687082.1"/>
    </source>
</evidence>
<dbReference type="RefSeq" id="WP_267221143.1">
    <property type="nucleotide sequence ID" value="NZ_JAPCWC010000009.1"/>
</dbReference>